<dbReference type="EMBL" id="KZ155772">
    <property type="protein sequence ID" value="OUS49037.1"/>
    <property type="molecule type" value="Genomic_DNA"/>
</dbReference>
<accession>A0A1Y5IK48</accession>
<feature type="transmembrane region" description="Helical" evidence="1">
    <location>
        <begin position="55"/>
        <end position="77"/>
    </location>
</feature>
<proteinExistence type="predicted"/>
<evidence type="ECO:0000256" key="1">
    <source>
        <dbReference type="SAM" id="Phobius"/>
    </source>
</evidence>
<keyword evidence="1" id="KW-0472">Membrane</keyword>
<protein>
    <submittedName>
        <fullName evidence="2">Uncharacterized protein</fullName>
    </submittedName>
</protein>
<keyword evidence="1" id="KW-1133">Transmembrane helix</keyword>
<dbReference type="AlphaFoldDB" id="A0A1Y5IK48"/>
<dbReference type="Proteomes" id="UP000195557">
    <property type="component" value="Unassembled WGS sequence"/>
</dbReference>
<sequence>MSIRKATDFVKKTHNDALVKVSKGLSIGVFVLNIVFPGIGTLIACLAAGKAAEGVMCFLMMWLMCFVFFVGWIWSIVHGFQIFQKSSAS</sequence>
<keyword evidence="1" id="KW-0812">Transmembrane</keyword>
<feature type="transmembrane region" description="Helical" evidence="1">
    <location>
        <begin position="25"/>
        <end position="48"/>
    </location>
</feature>
<name>A0A1Y5IK48_OSTTA</name>
<evidence type="ECO:0000313" key="2">
    <source>
        <dbReference type="EMBL" id="OUS49037.1"/>
    </source>
</evidence>
<gene>
    <name evidence="2" type="ORF">BE221DRAFT_67477</name>
</gene>
<organism evidence="2">
    <name type="scientific">Ostreococcus tauri</name>
    <name type="common">Marine green alga</name>
    <dbReference type="NCBI Taxonomy" id="70448"/>
    <lineage>
        <taxon>Eukaryota</taxon>
        <taxon>Viridiplantae</taxon>
        <taxon>Chlorophyta</taxon>
        <taxon>Mamiellophyceae</taxon>
        <taxon>Mamiellales</taxon>
        <taxon>Bathycoccaceae</taxon>
        <taxon>Ostreococcus</taxon>
    </lineage>
</organism>
<reference evidence="2" key="1">
    <citation type="submission" date="2017-04" db="EMBL/GenBank/DDBJ databases">
        <title>Population genomics of picophytoplankton unveils novel chromosome hypervariability.</title>
        <authorList>
            <consortium name="DOE Joint Genome Institute"/>
            <person name="Blanc-Mathieu R."/>
            <person name="Krasovec M."/>
            <person name="Hebrard M."/>
            <person name="Yau S."/>
            <person name="Desgranges E."/>
            <person name="Martin J."/>
            <person name="Schackwitz W."/>
            <person name="Kuo A."/>
            <person name="Salin G."/>
            <person name="Donnadieu C."/>
            <person name="Desdevises Y."/>
            <person name="Sanchez-Ferandin S."/>
            <person name="Moreau H."/>
            <person name="Rivals E."/>
            <person name="Grigoriev I.V."/>
            <person name="Grimsley N."/>
            <person name="Eyre-Walker A."/>
            <person name="Piganeau G."/>
        </authorList>
    </citation>
    <scope>NUCLEOTIDE SEQUENCE [LARGE SCALE GENOMIC DNA]</scope>
    <source>
        <strain evidence="2">RCC 1115</strain>
    </source>
</reference>